<feature type="domain" description="Phosphoribosyltransferase" evidence="1">
    <location>
        <begin position="10"/>
        <end position="183"/>
    </location>
</feature>
<name>A0AAU0UMF9_9FIRM</name>
<dbReference type="Pfam" id="PF00156">
    <property type="entry name" value="Pribosyltran"/>
    <property type="match status" value="1"/>
</dbReference>
<keyword evidence="2" id="KW-0808">Transferase</keyword>
<reference evidence="2 3" key="1">
    <citation type="submission" date="2023-04" db="EMBL/GenBank/DDBJ databases">
        <authorList>
            <person name="Hsu D."/>
        </authorList>
    </citation>
    <scope>NUCLEOTIDE SEQUENCE [LARGE SCALE GENOMIC DNA]</scope>
    <source>
        <strain evidence="2 3">MK1</strain>
    </source>
</reference>
<organism evidence="2 3">
    <name type="scientific">Metallumcola ferriviriculae</name>
    <dbReference type="NCBI Taxonomy" id="3039180"/>
    <lineage>
        <taxon>Bacteria</taxon>
        <taxon>Bacillati</taxon>
        <taxon>Bacillota</taxon>
        <taxon>Clostridia</taxon>
        <taxon>Neomoorellales</taxon>
        <taxon>Desulfitibacteraceae</taxon>
        <taxon>Metallumcola</taxon>
    </lineage>
</organism>
<dbReference type="Gene3D" id="3.30.1310.20">
    <property type="entry name" value="PRTase-like"/>
    <property type="match status" value="1"/>
</dbReference>
<keyword evidence="3" id="KW-1185">Reference proteome</keyword>
<evidence type="ECO:0000313" key="3">
    <source>
        <dbReference type="Proteomes" id="UP001329915"/>
    </source>
</evidence>
<evidence type="ECO:0000313" key="2">
    <source>
        <dbReference type="EMBL" id="WRO21380.1"/>
    </source>
</evidence>
<dbReference type="InterPro" id="IPR029057">
    <property type="entry name" value="PRTase-like"/>
</dbReference>
<dbReference type="Gene3D" id="3.40.50.2020">
    <property type="match status" value="1"/>
</dbReference>
<dbReference type="Proteomes" id="UP001329915">
    <property type="component" value="Chromosome"/>
</dbReference>
<evidence type="ECO:0000259" key="1">
    <source>
        <dbReference type="Pfam" id="PF00156"/>
    </source>
</evidence>
<dbReference type="AlphaFoldDB" id="A0AAU0UMF9"/>
<keyword evidence="2" id="KW-0328">Glycosyltransferase</keyword>
<proteinExistence type="predicted"/>
<dbReference type="EMBL" id="CP121694">
    <property type="protein sequence ID" value="WRO21380.1"/>
    <property type="molecule type" value="Genomic_DNA"/>
</dbReference>
<dbReference type="RefSeq" id="WP_366924225.1">
    <property type="nucleotide sequence ID" value="NZ_CP121694.1"/>
</dbReference>
<protein>
    <submittedName>
        <fullName evidence="2">Phosphoribosyltransferase</fullName>
    </submittedName>
</protein>
<dbReference type="KEGG" id="dbc:MFMK1_001188"/>
<accession>A0AAU0UMF9</accession>
<gene>
    <name evidence="2" type="ORF">MFMK1_001188</name>
</gene>
<dbReference type="CDD" id="cd06223">
    <property type="entry name" value="PRTases_typeI"/>
    <property type="match status" value="1"/>
</dbReference>
<sequence length="212" mass="23142">MIIYQDRTDAGEKLAQELKAYHGKDTVVVAIPRGGIMVAAPIVKKLGAALDLIIPRKVGTANDPEVAAGAITPDGTIIYNEQLLFRRQITTADLKPIIGKEMAELKRRDQVYRKDLRSKELAGKTVIVVDDGMATGLTVLASLQAVKNKRPARLILAVPVATKEAVELVSTTVDHVICLATPEPFFAVGQFYYNFGQTTDEEVTSIIRKLDK</sequence>
<dbReference type="InterPro" id="IPR000836">
    <property type="entry name" value="PRTase_dom"/>
</dbReference>
<dbReference type="GO" id="GO:0016757">
    <property type="term" value="F:glycosyltransferase activity"/>
    <property type="evidence" value="ECO:0007669"/>
    <property type="project" value="UniProtKB-KW"/>
</dbReference>
<dbReference type="SUPFAM" id="SSF53271">
    <property type="entry name" value="PRTase-like"/>
    <property type="match status" value="1"/>
</dbReference>